<proteinExistence type="predicted"/>
<evidence type="ECO:0000313" key="1">
    <source>
        <dbReference type="EMBL" id="MFA0570677.1"/>
    </source>
</evidence>
<sequence>MVSSEYDSRQIAKMKSQLRAFQNGDLSLNRLVADLTFLRDVLESCSVEWELKFTSKLTDLESINSYMIENQTDILDEIVRPIADSAISEILELVNKY</sequence>
<keyword evidence="2" id="KW-1185">Reference proteome</keyword>
<accession>A0ABV4NGU3</accession>
<dbReference type="EMBL" id="JBFRUW010000108">
    <property type="protein sequence ID" value="MFA0570677.1"/>
    <property type="molecule type" value="Genomic_DNA"/>
</dbReference>
<protein>
    <submittedName>
        <fullName evidence="1">Uncharacterized protein</fullName>
    </submittedName>
</protein>
<dbReference type="Proteomes" id="UP001570417">
    <property type="component" value="Unassembled WGS sequence"/>
</dbReference>
<evidence type="ECO:0000313" key="2">
    <source>
        <dbReference type="Proteomes" id="UP001570417"/>
    </source>
</evidence>
<organism evidence="1 2">
    <name type="scientific">Vibrio gallaecicus</name>
    <dbReference type="NCBI Taxonomy" id="552386"/>
    <lineage>
        <taxon>Bacteria</taxon>
        <taxon>Pseudomonadati</taxon>
        <taxon>Pseudomonadota</taxon>
        <taxon>Gammaproteobacteria</taxon>
        <taxon>Vibrionales</taxon>
        <taxon>Vibrionaceae</taxon>
        <taxon>Vibrio</taxon>
    </lineage>
</organism>
<gene>
    <name evidence="1" type="ORF">AB4566_20680</name>
</gene>
<comment type="caution">
    <text evidence="1">The sequence shown here is derived from an EMBL/GenBank/DDBJ whole genome shotgun (WGS) entry which is preliminary data.</text>
</comment>
<dbReference type="RefSeq" id="WP_372268320.1">
    <property type="nucleotide sequence ID" value="NZ_JBFRUW010000108.1"/>
</dbReference>
<name>A0ABV4NGU3_9VIBR</name>
<reference evidence="1 2" key="1">
    <citation type="journal article" date="2024" name="ISME J.">
        <title>Tailless and filamentous prophages are predominant in marine Vibrio.</title>
        <authorList>
            <person name="Steensen K."/>
            <person name="Seneca J."/>
            <person name="Bartlau N."/>
            <person name="Yu X.A."/>
            <person name="Hussain F.A."/>
            <person name="Polz M.F."/>
        </authorList>
    </citation>
    <scope>NUCLEOTIDE SEQUENCE [LARGE SCALE GENOMIC DNA]</scope>
    <source>
        <strain evidence="1 2">10N.222.51.A1</strain>
    </source>
</reference>